<keyword evidence="18" id="KW-1185">Reference proteome</keyword>
<evidence type="ECO:0000259" key="14">
    <source>
        <dbReference type="PROSITE" id="PS01124"/>
    </source>
</evidence>
<dbReference type="InterPro" id="IPR003594">
    <property type="entry name" value="HATPase_dom"/>
</dbReference>
<evidence type="ECO:0000256" key="9">
    <source>
        <dbReference type="ARBA" id="ARBA00023015"/>
    </source>
</evidence>
<dbReference type="CDD" id="cd16922">
    <property type="entry name" value="HATPase_EvgS-ArcB-TorS-like"/>
    <property type="match status" value="1"/>
</dbReference>
<keyword evidence="9" id="KW-0805">Transcription regulation</keyword>
<keyword evidence="10" id="KW-0238">DNA-binding</keyword>
<evidence type="ECO:0000313" key="17">
    <source>
        <dbReference type="EMBL" id="MDJ1505676.1"/>
    </source>
</evidence>
<protein>
    <recommendedName>
        <fullName evidence="2">histidine kinase</fullName>
        <ecNumber evidence="2">2.7.13.3</ecNumber>
    </recommendedName>
</protein>
<dbReference type="RefSeq" id="WP_314517951.1">
    <property type="nucleotide sequence ID" value="NZ_JASJOU010000017.1"/>
</dbReference>
<dbReference type="Gene3D" id="3.30.565.10">
    <property type="entry name" value="Histidine kinase-like ATPase, C-terminal domain"/>
    <property type="match status" value="1"/>
</dbReference>
<dbReference type="InterPro" id="IPR018062">
    <property type="entry name" value="HTH_AraC-typ_CS"/>
</dbReference>
<proteinExistence type="predicted"/>
<dbReference type="PROSITE" id="PS50109">
    <property type="entry name" value="HIS_KIN"/>
    <property type="match status" value="1"/>
</dbReference>
<dbReference type="PROSITE" id="PS50110">
    <property type="entry name" value="RESPONSE_REGULATORY"/>
    <property type="match status" value="1"/>
</dbReference>
<accession>A0AAE3R892</accession>
<keyword evidence="13" id="KW-0732">Signal</keyword>
<dbReference type="Gene3D" id="3.40.50.2300">
    <property type="match status" value="1"/>
</dbReference>
<dbReference type="InterPro" id="IPR036097">
    <property type="entry name" value="HisK_dim/P_sf"/>
</dbReference>
<dbReference type="InterPro" id="IPR011110">
    <property type="entry name" value="Reg_prop"/>
</dbReference>
<comment type="caution">
    <text evidence="17">The sequence shown here is derived from an EMBL/GenBank/DDBJ whole genome shotgun (WGS) entry which is preliminary data.</text>
</comment>
<dbReference type="SMART" id="SM00342">
    <property type="entry name" value="HTH_ARAC"/>
    <property type="match status" value="1"/>
</dbReference>
<dbReference type="Pfam" id="PF07495">
    <property type="entry name" value="Y_Y_Y"/>
    <property type="match status" value="1"/>
</dbReference>
<dbReference type="Pfam" id="PF02518">
    <property type="entry name" value="HATPase_c"/>
    <property type="match status" value="1"/>
</dbReference>
<dbReference type="InterPro" id="IPR001789">
    <property type="entry name" value="Sig_transdc_resp-reg_receiver"/>
</dbReference>
<dbReference type="InterPro" id="IPR004358">
    <property type="entry name" value="Sig_transdc_His_kin-like_C"/>
</dbReference>
<dbReference type="GO" id="GO:0043565">
    <property type="term" value="F:sequence-specific DNA binding"/>
    <property type="evidence" value="ECO:0007669"/>
    <property type="project" value="InterPro"/>
</dbReference>
<dbReference type="InterPro" id="IPR005467">
    <property type="entry name" value="His_kinase_dom"/>
</dbReference>
<sequence length="1443" mass="164297">MQKKICILLLLFSFRIISGFSQISIEPTSVSSVKNASSHYRFMKLDAANGLSNNQVICFLKDSKGYLWFGTISGLNRFDGHTIKVFRHQIRDSTSLLNSHIIKLFEDPLGKIWVTTIEGVCIYDPDKENFIRNTRQYAAQFSLPDGAVRDIVKDSKGNYWFIHTTTGLYVYQAKEDKKVIHLDLSSSPDKSLSPKATLPPDQQISSFVEDKQGRLWIVYKSGVLCQLDPISYQILYRNTSLRDDYKAHALQNGQNFNLIADRDGDLWLYVLRANLGAFYFNTKSRTFLKADKDSPHIRLKSNIIQGIVEDNQGLIWIGTDHGGINLVNKQNWQMSYLLHDPDNSKSLSQNTINSLYKDQTGIIWAGTYKDGVNYYHENIFRFPLYQTNRSMPKGLPYNDFNRFVEDEKGNLWMGANGGGLIYFDHKTNTYTSYQSGPGSIGSNVVVSLLIDKEKKLWIGTYYGGLSCFDGKKSITYRHQATDKNSISDDSIWELFEDSKGQIWIGTLDGGLERLDPKTGKFTHYASGAPHSIHASYVSEIVEDRHGFIWVGTSYGLEKYDYTTNRFTHYLSNAQNTTALSNNLIHALYKDSRGLLWVGTHEGLCVLDEYTNSFRVFRKEEGLAHNTILSLVEDKAGNLWFGTPAGITCAHIVKTGVKGNACFTKDLTLTFANYDESDGLQGKEFNENAALRTRSGELLFGGARGYNQFYPEQIVTSAQAPVVVLSDFYLFNKKVGIGETFDSGIILPLPLDKTREITLDHSQNVFAIEFAAMDFFHPGKNRYRYKLEGFDRQWTYSDLSRKATYTNLNAGSYVFKVQACNEVGEWASGITQLTITVLPPLWLTKTALCIYGFLFLLLLYLSKRLVEQRQRIRFEYEQQRKEALRMHELDQLKIQFFTNVSHEFRTPLTLILSPLERLLQHSTDPHPYEVSGLHNQLRLIDRNAKRLLNLVNQLLDLRKIELEKIKLAPSRGEVIGFIRDTTLAFSDLSEKKRLSLSFHSEVEELYMDYDADKLEKILFNLLSNAFKFTPEEGRVSVYTTINYKDAVPFLQIDVQDSGIGISPGMEEKIFDRFVQNEIPTSMINQGSGIGLSITKEFVNLHGGKISVQSSPQQGSCFTVCLPFTREINKTVQHDKSLKEISKKGTVAFEDMQLVSAPVSENKSIPNRKIPADTVLDATINCESTTSDEKATILLVEDHEEFREYLKESLCDRYRIVEAKNGEEGWQKALSELPDLIISDIMMPQMNGLELCQQVKSDVKTAHIPVLLLTARSEEEQQLEGYQTGAQDYTEKPFHFGILESKIKSLLSQQQAARNAFTQQIRIQGKDIPITPLDEKLIRKAIGIVEKNMSNPDFSVETLSLELGMSRIHLYRKLQALTERSPLDFIRVIRLERSRQLLEESQLTIAEIAYQVGFNNPKYFAKYFRQHFGELPSAYLTRKRSLVNG</sequence>
<dbReference type="GO" id="GO:0000155">
    <property type="term" value="F:phosphorelay sensor kinase activity"/>
    <property type="evidence" value="ECO:0007669"/>
    <property type="project" value="InterPro"/>
</dbReference>
<evidence type="ECO:0000259" key="15">
    <source>
        <dbReference type="PROSITE" id="PS50109"/>
    </source>
</evidence>
<dbReference type="SMART" id="SM00448">
    <property type="entry name" value="REC"/>
    <property type="match status" value="1"/>
</dbReference>
<feature type="chain" id="PRO_5042001364" description="histidine kinase" evidence="13">
    <location>
        <begin position="24"/>
        <end position="1443"/>
    </location>
</feature>
<dbReference type="InterPro" id="IPR036890">
    <property type="entry name" value="HATPase_C_sf"/>
</dbReference>
<feature type="domain" description="Response regulatory" evidence="16">
    <location>
        <begin position="1190"/>
        <end position="1305"/>
    </location>
</feature>
<dbReference type="InterPro" id="IPR015943">
    <property type="entry name" value="WD40/YVTN_repeat-like_dom_sf"/>
</dbReference>
<keyword evidence="5" id="KW-0547">Nucleotide-binding</keyword>
<dbReference type="Pfam" id="PF07494">
    <property type="entry name" value="Reg_prop"/>
    <property type="match status" value="7"/>
</dbReference>
<evidence type="ECO:0000256" key="12">
    <source>
        <dbReference type="PROSITE-ProRule" id="PRU00169"/>
    </source>
</evidence>
<keyword evidence="3 12" id="KW-0597">Phosphoprotein</keyword>
<dbReference type="SMART" id="SM00388">
    <property type="entry name" value="HisKA"/>
    <property type="match status" value="1"/>
</dbReference>
<evidence type="ECO:0000256" key="10">
    <source>
        <dbReference type="ARBA" id="ARBA00023125"/>
    </source>
</evidence>
<evidence type="ECO:0000256" key="1">
    <source>
        <dbReference type="ARBA" id="ARBA00000085"/>
    </source>
</evidence>
<evidence type="ECO:0000256" key="8">
    <source>
        <dbReference type="ARBA" id="ARBA00023012"/>
    </source>
</evidence>
<evidence type="ECO:0000256" key="13">
    <source>
        <dbReference type="SAM" id="SignalP"/>
    </source>
</evidence>
<dbReference type="FunFam" id="3.30.565.10:FF:000037">
    <property type="entry name" value="Hybrid sensor histidine kinase/response regulator"/>
    <property type="match status" value="1"/>
</dbReference>
<dbReference type="GO" id="GO:0003700">
    <property type="term" value="F:DNA-binding transcription factor activity"/>
    <property type="evidence" value="ECO:0007669"/>
    <property type="project" value="InterPro"/>
</dbReference>
<evidence type="ECO:0000256" key="7">
    <source>
        <dbReference type="ARBA" id="ARBA00022840"/>
    </source>
</evidence>
<evidence type="ECO:0000256" key="3">
    <source>
        <dbReference type="ARBA" id="ARBA00022553"/>
    </source>
</evidence>
<dbReference type="PANTHER" id="PTHR43547:SF2">
    <property type="entry name" value="HYBRID SIGNAL TRANSDUCTION HISTIDINE KINASE C"/>
    <property type="match status" value="1"/>
</dbReference>
<comment type="catalytic activity">
    <reaction evidence="1">
        <text>ATP + protein L-histidine = ADP + protein N-phospho-L-histidine.</text>
        <dbReference type="EC" id="2.7.13.3"/>
    </reaction>
</comment>
<dbReference type="GO" id="GO:0005524">
    <property type="term" value="F:ATP binding"/>
    <property type="evidence" value="ECO:0007669"/>
    <property type="project" value="UniProtKB-KW"/>
</dbReference>
<keyword evidence="8" id="KW-0902">Two-component regulatory system</keyword>
<dbReference type="Pfam" id="PF12833">
    <property type="entry name" value="HTH_18"/>
    <property type="match status" value="1"/>
</dbReference>
<dbReference type="SMART" id="SM00387">
    <property type="entry name" value="HATPase_c"/>
    <property type="match status" value="1"/>
</dbReference>
<dbReference type="InterPro" id="IPR013783">
    <property type="entry name" value="Ig-like_fold"/>
</dbReference>
<evidence type="ECO:0000259" key="16">
    <source>
        <dbReference type="PROSITE" id="PS50110"/>
    </source>
</evidence>
<feature type="domain" description="Histidine kinase" evidence="15">
    <location>
        <begin position="898"/>
        <end position="1124"/>
    </location>
</feature>
<evidence type="ECO:0000256" key="11">
    <source>
        <dbReference type="ARBA" id="ARBA00023163"/>
    </source>
</evidence>
<dbReference type="CDD" id="cd17574">
    <property type="entry name" value="REC_OmpR"/>
    <property type="match status" value="1"/>
</dbReference>
<name>A0AAE3R892_9BACT</name>
<evidence type="ECO:0000313" key="18">
    <source>
        <dbReference type="Proteomes" id="UP001232063"/>
    </source>
</evidence>
<dbReference type="PROSITE" id="PS00041">
    <property type="entry name" value="HTH_ARAC_FAMILY_1"/>
    <property type="match status" value="1"/>
</dbReference>
<dbReference type="SUPFAM" id="SSF55874">
    <property type="entry name" value="ATPase domain of HSP90 chaperone/DNA topoisomerase II/histidine kinase"/>
    <property type="match status" value="1"/>
</dbReference>
<reference evidence="17" key="1">
    <citation type="submission" date="2023-05" db="EMBL/GenBank/DDBJ databases">
        <authorList>
            <person name="Zhang X."/>
        </authorList>
    </citation>
    <scope>NUCLEOTIDE SEQUENCE</scope>
    <source>
        <strain evidence="17">BD1B2-1</strain>
    </source>
</reference>
<keyword evidence="7" id="KW-0067">ATP-binding</keyword>
<dbReference type="PANTHER" id="PTHR43547">
    <property type="entry name" value="TWO-COMPONENT HISTIDINE KINASE"/>
    <property type="match status" value="1"/>
</dbReference>
<dbReference type="CDD" id="cd00082">
    <property type="entry name" value="HisKA"/>
    <property type="match status" value="1"/>
</dbReference>
<dbReference type="Gene3D" id="2.130.10.10">
    <property type="entry name" value="YVTN repeat-like/Quinoprotein amine dehydrogenase"/>
    <property type="match status" value="2"/>
</dbReference>
<dbReference type="EMBL" id="JASJOU010000017">
    <property type="protein sequence ID" value="MDJ1505676.1"/>
    <property type="molecule type" value="Genomic_DNA"/>
</dbReference>
<dbReference type="PROSITE" id="PS01124">
    <property type="entry name" value="HTH_ARAC_FAMILY_2"/>
    <property type="match status" value="1"/>
</dbReference>
<organism evidence="17 18">
    <name type="scientific">Xanthocytophaga agilis</name>
    <dbReference type="NCBI Taxonomy" id="3048010"/>
    <lineage>
        <taxon>Bacteria</taxon>
        <taxon>Pseudomonadati</taxon>
        <taxon>Bacteroidota</taxon>
        <taxon>Cytophagia</taxon>
        <taxon>Cytophagales</taxon>
        <taxon>Rhodocytophagaceae</taxon>
        <taxon>Xanthocytophaga</taxon>
    </lineage>
</organism>
<evidence type="ECO:0000256" key="2">
    <source>
        <dbReference type="ARBA" id="ARBA00012438"/>
    </source>
</evidence>
<dbReference type="PRINTS" id="PR00344">
    <property type="entry name" value="BCTRLSENSOR"/>
</dbReference>
<keyword evidence="11" id="KW-0804">Transcription</keyword>
<evidence type="ECO:0000256" key="5">
    <source>
        <dbReference type="ARBA" id="ARBA00022741"/>
    </source>
</evidence>
<dbReference type="Gene3D" id="2.60.40.10">
    <property type="entry name" value="Immunoglobulins"/>
    <property type="match status" value="1"/>
</dbReference>
<dbReference type="Gene3D" id="1.10.10.60">
    <property type="entry name" value="Homeodomain-like"/>
    <property type="match status" value="1"/>
</dbReference>
<keyword evidence="4" id="KW-0808">Transferase</keyword>
<feature type="modified residue" description="4-aspartylphosphate" evidence="12">
    <location>
        <position position="1238"/>
    </location>
</feature>
<dbReference type="InterPro" id="IPR011123">
    <property type="entry name" value="Y_Y_Y"/>
</dbReference>
<dbReference type="SUPFAM" id="SSF47384">
    <property type="entry name" value="Homodimeric domain of signal transducing histidine kinase"/>
    <property type="match status" value="1"/>
</dbReference>
<dbReference type="FunFam" id="2.60.40.10:FF:000791">
    <property type="entry name" value="Two-component system sensor histidine kinase/response regulator"/>
    <property type="match status" value="1"/>
</dbReference>
<dbReference type="EC" id="2.7.13.3" evidence="2"/>
<dbReference type="InterPro" id="IPR009057">
    <property type="entry name" value="Homeodomain-like_sf"/>
</dbReference>
<dbReference type="InterPro" id="IPR011006">
    <property type="entry name" value="CheY-like_superfamily"/>
</dbReference>
<evidence type="ECO:0000256" key="4">
    <source>
        <dbReference type="ARBA" id="ARBA00022679"/>
    </source>
</evidence>
<dbReference type="InterPro" id="IPR003661">
    <property type="entry name" value="HisK_dim/P_dom"/>
</dbReference>
<dbReference type="Gene3D" id="1.10.287.130">
    <property type="match status" value="1"/>
</dbReference>
<keyword evidence="6" id="KW-0418">Kinase</keyword>
<dbReference type="InterPro" id="IPR018060">
    <property type="entry name" value="HTH_AraC"/>
</dbReference>
<dbReference type="Pfam" id="PF00512">
    <property type="entry name" value="HisKA"/>
    <property type="match status" value="1"/>
</dbReference>
<dbReference type="SUPFAM" id="SSF52172">
    <property type="entry name" value="CheY-like"/>
    <property type="match status" value="1"/>
</dbReference>
<dbReference type="FunFam" id="1.10.287.130:FF:000045">
    <property type="entry name" value="Two-component system sensor histidine kinase/response regulator"/>
    <property type="match status" value="1"/>
</dbReference>
<dbReference type="Pfam" id="PF00072">
    <property type="entry name" value="Response_reg"/>
    <property type="match status" value="1"/>
</dbReference>
<dbReference type="SUPFAM" id="SSF46689">
    <property type="entry name" value="Homeodomain-like"/>
    <property type="match status" value="1"/>
</dbReference>
<gene>
    <name evidence="17" type="ORF">QNI22_33780</name>
</gene>
<feature type="domain" description="HTH araC/xylS-type" evidence="14">
    <location>
        <begin position="1337"/>
        <end position="1436"/>
    </location>
</feature>
<dbReference type="SUPFAM" id="SSF63829">
    <property type="entry name" value="Calcium-dependent phosphotriesterase"/>
    <property type="match status" value="3"/>
</dbReference>
<feature type="signal peptide" evidence="13">
    <location>
        <begin position="1"/>
        <end position="23"/>
    </location>
</feature>
<evidence type="ECO:0000256" key="6">
    <source>
        <dbReference type="ARBA" id="ARBA00022777"/>
    </source>
</evidence>
<dbReference type="Proteomes" id="UP001232063">
    <property type="component" value="Unassembled WGS sequence"/>
</dbReference>